<dbReference type="GO" id="GO:0003735">
    <property type="term" value="F:structural constituent of ribosome"/>
    <property type="evidence" value="ECO:0007669"/>
    <property type="project" value="InterPro"/>
</dbReference>
<comment type="similarity">
    <text evidence="1">Belongs to the universal ribosomal protein uL30 family.</text>
</comment>
<dbReference type="CDD" id="cd01658">
    <property type="entry name" value="Ribosomal_L30"/>
    <property type="match status" value="1"/>
</dbReference>
<dbReference type="InterPro" id="IPR005996">
    <property type="entry name" value="Ribosomal_uL30_bac-type"/>
</dbReference>
<dbReference type="OMA" id="QKEANHR"/>
<dbReference type="Proteomes" id="UP000001876">
    <property type="component" value="Unassembled WGS sequence"/>
</dbReference>
<accession>C1MZE0</accession>
<organism evidence="7">
    <name type="scientific">Micromonas pusilla (strain CCMP1545)</name>
    <name type="common">Picoplanktonic green alga</name>
    <dbReference type="NCBI Taxonomy" id="564608"/>
    <lineage>
        <taxon>Eukaryota</taxon>
        <taxon>Viridiplantae</taxon>
        <taxon>Chlorophyta</taxon>
        <taxon>Mamiellophyceae</taxon>
        <taxon>Mamiellales</taxon>
        <taxon>Mamiellaceae</taxon>
        <taxon>Micromonas</taxon>
    </lineage>
</organism>
<evidence type="ECO:0000256" key="1">
    <source>
        <dbReference type="ARBA" id="ARBA00007594"/>
    </source>
</evidence>
<dbReference type="OrthoDB" id="509901at2759"/>
<dbReference type="GO" id="GO:0015934">
    <property type="term" value="C:large ribosomal subunit"/>
    <property type="evidence" value="ECO:0007669"/>
    <property type="project" value="InterPro"/>
</dbReference>
<dbReference type="GO" id="GO:0006412">
    <property type="term" value="P:translation"/>
    <property type="evidence" value="ECO:0007669"/>
    <property type="project" value="InterPro"/>
</dbReference>
<evidence type="ECO:0000256" key="3">
    <source>
        <dbReference type="ARBA" id="ARBA00023274"/>
    </source>
</evidence>
<dbReference type="SUPFAM" id="SSF55129">
    <property type="entry name" value="Ribosomal protein L30p/L7e"/>
    <property type="match status" value="1"/>
</dbReference>
<dbReference type="InterPro" id="IPR016082">
    <property type="entry name" value="Ribosomal_uL30_ferredoxin-like"/>
</dbReference>
<proteinExistence type="inferred from homology"/>
<dbReference type="eggNOG" id="ENOG502S266">
    <property type="taxonomic scope" value="Eukaryota"/>
</dbReference>
<evidence type="ECO:0000313" key="7">
    <source>
        <dbReference type="Proteomes" id="UP000001876"/>
    </source>
</evidence>
<keyword evidence="7" id="KW-1185">Reference proteome</keyword>
<protein>
    <recommendedName>
        <fullName evidence="4">Large ribosomal subunit protein uL30m</fullName>
    </recommendedName>
</protein>
<dbReference type="EMBL" id="GG663743">
    <property type="protein sequence ID" value="EEH54849.1"/>
    <property type="molecule type" value="Genomic_DNA"/>
</dbReference>
<evidence type="ECO:0000256" key="2">
    <source>
        <dbReference type="ARBA" id="ARBA00022980"/>
    </source>
</evidence>
<feature type="domain" description="Large ribosomal subunit protein uL30-like ferredoxin-like fold" evidence="5">
    <location>
        <begin position="3"/>
        <end position="52"/>
    </location>
</feature>
<gene>
    <name evidence="6" type="ORF">MICPUCDRAFT_60697</name>
</gene>
<dbReference type="AlphaFoldDB" id="C1MZE0"/>
<dbReference type="InterPro" id="IPR036919">
    <property type="entry name" value="Ribo_uL30_ferredoxin-like_sf"/>
</dbReference>
<dbReference type="Gene3D" id="3.30.1390.20">
    <property type="entry name" value="Ribosomal protein L30, ferredoxin-like fold domain"/>
    <property type="match status" value="1"/>
</dbReference>
<sequence>MLYVTLRRGLAGKSKEYLKTLETLGLKRRFQVVEIPNNPASRGQISKVKHLVSVETAPQRAARIAAQEAKHAYREPIVFKHSEL</sequence>
<evidence type="ECO:0000313" key="6">
    <source>
        <dbReference type="EMBL" id="EEH54849.1"/>
    </source>
</evidence>
<evidence type="ECO:0000256" key="4">
    <source>
        <dbReference type="ARBA" id="ARBA00035281"/>
    </source>
</evidence>
<keyword evidence="3" id="KW-0687">Ribonucleoprotein</keyword>
<reference evidence="6 7" key="1">
    <citation type="journal article" date="2009" name="Science">
        <title>Green evolution and dynamic adaptations revealed by genomes of the marine picoeukaryotes Micromonas.</title>
        <authorList>
            <person name="Worden A.Z."/>
            <person name="Lee J.H."/>
            <person name="Mock T."/>
            <person name="Rouze P."/>
            <person name="Simmons M.P."/>
            <person name="Aerts A.L."/>
            <person name="Allen A.E."/>
            <person name="Cuvelier M.L."/>
            <person name="Derelle E."/>
            <person name="Everett M.V."/>
            <person name="Foulon E."/>
            <person name="Grimwood J."/>
            <person name="Gundlach H."/>
            <person name="Henrissat B."/>
            <person name="Napoli C."/>
            <person name="McDonald S.M."/>
            <person name="Parker M.S."/>
            <person name="Rombauts S."/>
            <person name="Salamov A."/>
            <person name="Von Dassow P."/>
            <person name="Badger J.H."/>
            <person name="Coutinho P.M."/>
            <person name="Demir E."/>
            <person name="Dubchak I."/>
            <person name="Gentemann C."/>
            <person name="Eikrem W."/>
            <person name="Gready J.E."/>
            <person name="John U."/>
            <person name="Lanier W."/>
            <person name="Lindquist E.A."/>
            <person name="Lucas S."/>
            <person name="Mayer K.F."/>
            <person name="Moreau H."/>
            <person name="Not F."/>
            <person name="Otillar R."/>
            <person name="Panaud O."/>
            <person name="Pangilinan J."/>
            <person name="Paulsen I."/>
            <person name="Piegu B."/>
            <person name="Poliakov A."/>
            <person name="Robbens S."/>
            <person name="Schmutz J."/>
            <person name="Toulza E."/>
            <person name="Wyss T."/>
            <person name="Zelensky A."/>
            <person name="Zhou K."/>
            <person name="Armbrust E.V."/>
            <person name="Bhattacharya D."/>
            <person name="Goodenough U.W."/>
            <person name="Van de Peer Y."/>
            <person name="Grigoriev I.V."/>
        </authorList>
    </citation>
    <scope>NUCLEOTIDE SEQUENCE [LARGE SCALE GENOMIC DNA]</scope>
    <source>
        <strain evidence="6 7">CCMP1545</strain>
    </source>
</reference>
<evidence type="ECO:0000259" key="5">
    <source>
        <dbReference type="Pfam" id="PF00327"/>
    </source>
</evidence>
<dbReference type="GeneID" id="9686638"/>
<dbReference type="STRING" id="564608.C1MZE0"/>
<keyword evidence="2" id="KW-0689">Ribosomal protein</keyword>
<name>C1MZE0_MICPC</name>
<dbReference type="PANTHER" id="PTHR15892">
    <property type="entry name" value="MITOCHONDRIAL RIBOSOMAL PROTEIN L30"/>
    <property type="match status" value="1"/>
</dbReference>
<dbReference type="NCBIfam" id="TIGR01308">
    <property type="entry name" value="rpmD_bact"/>
    <property type="match status" value="1"/>
</dbReference>
<dbReference type="KEGG" id="mpp:MICPUCDRAFT_60697"/>
<dbReference type="GO" id="GO:0005739">
    <property type="term" value="C:mitochondrion"/>
    <property type="evidence" value="ECO:0007669"/>
    <property type="project" value="TreeGrafter"/>
</dbReference>
<dbReference type="PANTHER" id="PTHR15892:SF2">
    <property type="entry name" value="LARGE RIBOSOMAL SUBUNIT PROTEIN UL30M"/>
    <property type="match status" value="1"/>
</dbReference>
<dbReference type="RefSeq" id="XP_003061199.1">
    <property type="nucleotide sequence ID" value="XM_003061153.1"/>
</dbReference>
<dbReference type="Pfam" id="PF00327">
    <property type="entry name" value="Ribosomal_L30"/>
    <property type="match status" value="1"/>
</dbReference>